<organism evidence="1">
    <name type="scientific">Alsobacter sp. KACC 23698</name>
    <dbReference type="NCBI Taxonomy" id="3149229"/>
    <lineage>
        <taxon>Bacteria</taxon>
        <taxon>Pseudomonadati</taxon>
        <taxon>Pseudomonadota</taxon>
        <taxon>Alphaproteobacteria</taxon>
        <taxon>Hyphomicrobiales</taxon>
        <taxon>Alsobacteraceae</taxon>
        <taxon>Alsobacter</taxon>
    </lineage>
</organism>
<gene>
    <name evidence="1" type="ORF">ABEG18_12685</name>
</gene>
<protein>
    <submittedName>
        <fullName evidence="1">Uncharacterized protein</fullName>
    </submittedName>
</protein>
<evidence type="ECO:0000313" key="1">
    <source>
        <dbReference type="EMBL" id="XBO41570.1"/>
    </source>
</evidence>
<dbReference type="AlphaFoldDB" id="A0AAU7JN27"/>
<dbReference type="RefSeq" id="WP_406858425.1">
    <property type="nucleotide sequence ID" value="NZ_CP157484.1"/>
</dbReference>
<accession>A0AAU7JN27</accession>
<reference evidence="1" key="1">
    <citation type="submission" date="2024-05" db="EMBL/GenBank/DDBJ databases">
        <authorList>
            <person name="Kim S."/>
            <person name="Heo J."/>
            <person name="Choi H."/>
            <person name="Choi Y."/>
            <person name="Kwon S.-W."/>
            <person name="Kim Y."/>
        </authorList>
    </citation>
    <scope>NUCLEOTIDE SEQUENCE</scope>
    <source>
        <strain evidence="1">KACC 23698</strain>
    </source>
</reference>
<dbReference type="EMBL" id="CP157484">
    <property type="protein sequence ID" value="XBO41570.1"/>
    <property type="molecule type" value="Genomic_DNA"/>
</dbReference>
<name>A0AAU7JN27_9HYPH</name>
<proteinExistence type="predicted"/>
<sequence>MPELRIYPLYAKTDGSVVSLGDVRSFDDAAAIVTAARHIREQADLGTIGAEDVVWMMGPGGRVVLKPVQVSQAPAPPPQPIRAAPVHLRPRNSPPFCGCEVCGSRRRWGLRHDALRPIAGLPELSGPWRRFEAVALEPAAPA</sequence>